<dbReference type="EMBL" id="QNRK01000010">
    <property type="protein sequence ID" value="RBP14037.1"/>
    <property type="molecule type" value="Genomic_DNA"/>
</dbReference>
<evidence type="ECO:0008006" key="4">
    <source>
        <dbReference type="Google" id="ProtNLM"/>
    </source>
</evidence>
<reference evidence="2 3" key="1">
    <citation type="submission" date="2018-06" db="EMBL/GenBank/DDBJ databases">
        <title>Genomic Encyclopedia of Type Strains, Phase IV (KMG-IV): sequencing the most valuable type-strain genomes for metagenomic binning, comparative biology and taxonomic classification.</title>
        <authorList>
            <person name="Goeker M."/>
        </authorList>
    </citation>
    <scope>NUCLEOTIDE SEQUENCE [LARGE SCALE GENOMIC DNA]</scope>
    <source>
        <strain evidence="2 3">DSM 24875</strain>
    </source>
</reference>
<accession>A0A366FHF3</accession>
<gene>
    <name evidence="2" type="ORF">DFR50_11061</name>
</gene>
<sequence>MTYRLRQSRDGGIELVDGLPARVPDGKISSVIEAVGWRTVLLWYMRTLAWVWVAKGLFNWAIILGVFPAREFTTMSLALQATVVAFAGFDLLAAVGLWLAAPWGGAIWLLCAMVEAASPVLSPRSALIGYFAAAINVVLVTGYFLLSWLAARERD</sequence>
<dbReference type="OrthoDB" id="7843623at2"/>
<dbReference type="InterPro" id="IPR046161">
    <property type="entry name" value="DUF6163"/>
</dbReference>
<keyword evidence="1" id="KW-0472">Membrane</keyword>
<feature type="transmembrane region" description="Helical" evidence="1">
    <location>
        <begin position="106"/>
        <end position="122"/>
    </location>
</feature>
<feature type="transmembrane region" description="Helical" evidence="1">
    <location>
        <begin position="128"/>
        <end position="151"/>
    </location>
</feature>
<evidence type="ECO:0000256" key="1">
    <source>
        <dbReference type="SAM" id="Phobius"/>
    </source>
</evidence>
<dbReference type="Proteomes" id="UP000253529">
    <property type="component" value="Unassembled WGS sequence"/>
</dbReference>
<keyword evidence="1" id="KW-1133">Transmembrane helix</keyword>
<organism evidence="2 3">
    <name type="scientific">Roseiarcus fermentans</name>
    <dbReference type="NCBI Taxonomy" id="1473586"/>
    <lineage>
        <taxon>Bacteria</taxon>
        <taxon>Pseudomonadati</taxon>
        <taxon>Pseudomonadota</taxon>
        <taxon>Alphaproteobacteria</taxon>
        <taxon>Hyphomicrobiales</taxon>
        <taxon>Roseiarcaceae</taxon>
        <taxon>Roseiarcus</taxon>
    </lineage>
</organism>
<protein>
    <recommendedName>
        <fullName evidence="4">DoxX-like protein</fullName>
    </recommendedName>
</protein>
<feature type="transmembrane region" description="Helical" evidence="1">
    <location>
        <begin position="48"/>
        <end position="67"/>
    </location>
</feature>
<dbReference type="AlphaFoldDB" id="A0A366FHF3"/>
<evidence type="ECO:0000313" key="3">
    <source>
        <dbReference type="Proteomes" id="UP000253529"/>
    </source>
</evidence>
<evidence type="ECO:0000313" key="2">
    <source>
        <dbReference type="EMBL" id="RBP14037.1"/>
    </source>
</evidence>
<name>A0A366FHF3_9HYPH</name>
<proteinExistence type="predicted"/>
<comment type="caution">
    <text evidence="2">The sequence shown here is derived from an EMBL/GenBank/DDBJ whole genome shotgun (WGS) entry which is preliminary data.</text>
</comment>
<keyword evidence="3" id="KW-1185">Reference proteome</keyword>
<feature type="transmembrane region" description="Helical" evidence="1">
    <location>
        <begin position="79"/>
        <end position="99"/>
    </location>
</feature>
<dbReference type="RefSeq" id="WP_113889181.1">
    <property type="nucleotide sequence ID" value="NZ_QNRK01000010.1"/>
</dbReference>
<keyword evidence="1" id="KW-0812">Transmembrane</keyword>
<dbReference type="Pfam" id="PF19660">
    <property type="entry name" value="DUF6163"/>
    <property type="match status" value="1"/>
</dbReference>